<organism evidence="1 2">
    <name type="scientific">Naganishia onofrii</name>
    <dbReference type="NCBI Taxonomy" id="1851511"/>
    <lineage>
        <taxon>Eukaryota</taxon>
        <taxon>Fungi</taxon>
        <taxon>Dikarya</taxon>
        <taxon>Basidiomycota</taxon>
        <taxon>Agaricomycotina</taxon>
        <taxon>Tremellomycetes</taxon>
        <taxon>Filobasidiales</taxon>
        <taxon>Filobasidiaceae</taxon>
        <taxon>Naganishia</taxon>
    </lineage>
</organism>
<dbReference type="EMBL" id="JASBWV010000020">
    <property type="protein sequence ID" value="KAJ9120540.1"/>
    <property type="molecule type" value="Genomic_DNA"/>
</dbReference>
<comment type="caution">
    <text evidence="1">The sequence shown here is derived from an EMBL/GenBank/DDBJ whole genome shotgun (WGS) entry which is preliminary data.</text>
</comment>
<name>A0ACC2XAX2_9TREE</name>
<sequence length="249" mass="27857">MLGSKCSWKGKSVLTRLTPSSALNEPFNVAIKELFRNHGSKAKWRKQQVLEDPFYDRLEATILIDGQTCHTCWVGEKPYTVGETRVDPSFVEKQSTLSKLKKLRVSYSQPEDLKTSIWTFRFNYAPEAVLQAQGRIPIKHNISQGEAGLNATEPIDLDNEPGPSSRSTKEKKPKTAATTDENEPDAEEAALLAALERHRAKKRKQSSTFVELSDDDSDSKAAITRHMGKQLKIKKEKDGGKVDLTLDSD</sequence>
<reference evidence="1" key="1">
    <citation type="submission" date="2023-04" db="EMBL/GenBank/DDBJ databases">
        <title>Draft Genome sequencing of Naganishia species isolated from polar environments using Oxford Nanopore Technology.</title>
        <authorList>
            <person name="Leo P."/>
            <person name="Venkateswaran K."/>
        </authorList>
    </citation>
    <scope>NUCLEOTIDE SEQUENCE</scope>
    <source>
        <strain evidence="1">DBVPG 5303</strain>
    </source>
</reference>
<proteinExistence type="predicted"/>
<accession>A0ACC2XAX2</accession>
<dbReference type="Proteomes" id="UP001234202">
    <property type="component" value="Unassembled WGS sequence"/>
</dbReference>
<gene>
    <name evidence="1" type="ORF">QFC24_005214</name>
</gene>
<protein>
    <submittedName>
        <fullName evidence="1">Uncharacterized protein</fullName>
    </submittedName>
</protein>
<keyword evidence="2" id="KW-1185">Reference proteome</keyword>
<evidence type="ECO:0000313" key="2">
    <source>
        <dbReference type="Proteomes" id="UP001234202"/>
    </source>
</evidence>
<evidence type="ECO:0000313" key="1">
    <source>
        <dbReference type="EMBL" id="KAJ9120540.1"/>
    </source>
</evidence>